<organism evidence="1 2">
    <name type="scientific">Actinobacillus pleuropneumoniae serovar 6 str. Femo</name>
    <dbReference type="NCBI Taxonomy" id="754256"/>
    <lineage>
        <taxon>Bacteria</taxon>
        <taxon>Pseudomonadati</taxon>
        <taxon>Pseudomonadota</taxon>
        <taxon>Gammaproteobacteria</taxon>
        <taxon>Pasteurellales</taxon>
        <taxon>Pasteurellaceae</taxon>
        <taxon>Actinobacillus</taxon>
    </lineage>
</organism>
<sequence length="64" mass="7078">MLPSALLADTLSIPKPIFFEDKTDHLKPVEFVKNSSNSTADTPIFMSIEQANLDQTITTLLVTK</sequence>
<gene>
    <name evidence="1" type="ORF">appser6_18720</name>
</gene>
<evidence type="ECO:0000313" key="2">
    <source>
        <dbReference type="Proteomes" id="UP000005341"/>
    </source>
</evidence>
<proteinExistence type="predicted"/>
<name>A0A828Q498_ACTPL</name>
<dbReference type="Proteomes" id="UP000005341">
    <property type="component" value="Unassembled WGS sequence"/>
</dbReference>
<reference evidence="1 2" key="1">
    <citation type="journal article" date="2010" name="J. Bacteriol.">
        <title>Comparative genomic characterization of Actinobacillus pleuropneumoniae.</title>
        <authorList>
            <person name="Xu Z."/>
            <person name="Chen X."/>
            <person name="Li L."/>
            <person name="Li T."/>
            <person name="Wang S."/>
            <person name="Chen H."/>
            <person name="Zhou R."/>
        </authorList>
    </citation>
    <scope>NUCLEOTIDE SEQUENCE [LARGE SCALE GENOMIC DNA]</scope>
    <source>
        <strain evidence="1 2">Femo</strain>
    </source>
</reference>
<accession>A0A828Q498</accession>
<comment type="caution">
    <text evidence="1">The sequence shown here is derived from an EMBL/GenBank/DDBJ whole genome shotgun (WGS) entry which is preliminary data.</text>
</comment>
<protein>
    <submittedName>
        <fullName evidence="1">Uncharacterized protein</fullName>
    </submittedName>
</protein>
<dbReference type="AlphaFoldDB" id="A0A828Q498"/>
<dbReference type="EMBL" id="ADOG01000037">
    <property type="protein sequence ID" value="EFM91099.1"/>
    <property type="molecule type" value="Genomic_DNA"/>
</dbReference>
<evidence type="ECO:0000313" key="1">
    <source>
        <dbReference type="EMBL" id="EFM91099.1"/>
    </source>
</evidence>